<keyword evidence="1" id="KW-0614">Plasmid</keyword>
<evidence type="ECO:0000313" key="2">
    <source>
        <dbReference type="Proteomes" id="UP000680706"/>
    </source>
</evidence>
<accession>A0ABX8AZB7</accession>
<proteinExistence type="predicted"/>
<dbReference type="EMBL" id="CP074131">
    <property type="protein sequence ID" value="QUS59185.1"/>
    <property type="molecule type" value="Genomic_DNA"/>
</dbReference>
<protein>
    <recommendedName>
        <fullName evidence="3">DUF4123 domain-containing protein</fullName>
    </recommendedName>
</protein>
<reference evidence="1 2" key="1">
    <citation type="journal article" date="2021" name="Angew. Chem. Int. Ed. Engl.">
        <title>A novel family of nonribosomal peptides modulate collective behavior in Pseudovibrio bacteria isolated from marine sponges.</title>
        <authorList>
            <person name="Ioca L.P."/>
            <person name="Dai Y."/>
            <person name="Kunakom S."/>
            <person name="Diaz-Espinosa J."/>
            <person name="Krunic A."/>
            <person name="Crnkovic C.M."/>
            <person name="Orjala J."/>
            <person name="Sanchez L.M."/>
            <person name="Ferreira A.G."/>
            <person name="Berlinck R.G.S."/>
            <person name="Eustaquio A.S."/>
        </authorList>
    </citation>
    <scope>NUCLEOTIDE SEQUENCE [LARGE SCALE GENOMIC DNA]</scope>
    <source>
        <strain evidence="1 2">Ab134</strain>
        <plasmid evidence="1 2">pAb134-05</plasmid>
    </source>
</reference>
<evidence type="ECO:0008006" key="3">
    <source>
        <dbReference type="Google" id="ProtNLM"/>
    </source>
</evidence>
<geneLocation type="plasmid" evidence="1 2">
    <name>pAb134-05</name>
</geneLocation>
<sequence>MEYLGYFEEYKPENAPENLLSLGVVFYQNEQDQDFYELIEQYRDTAFPRVFVLLSGDFVGAVVNDLETIAPAGAKVFLLEEDDETPEVSWRFVNGVFVAPSAAVATGRDVSNRAETLINAGTQIEGVQFKTDEASLQRLRELIDAFKLGLIGSDGRSYHTAAGDLLTFKSVTEVEQFYSQALLYRSSILERSADMQQLDPIPDPSKEALWDVSKTLSEVLSEPN</sequence>
<name>A0ABX8AZB7_9HYPH</name>
<gene>
    <name evidence="1" type="ORF">KGB56_26935</name>
</gene>
<dbReference type="Proteomes" id="UP000680706">
    <property type="component" value="Plasmid pAb134-05"/>
</dbReference>
<organism evidence="1 2">
    <name type="scientific">Pseudovibrio brasiliensis</name>
    <dbReference type="NCBI Taxonomy" id="1898042"/>
    <lineage>
        <taxon>Bacteria</taxon>
        <taxon>Pseudomonadati</taxon>
        <taxon>Pseudomonadota</taxon>
        <taxon>Alphaproteobacteria</taxon>
        <taxon>Hyphomicrobiales</taxon>
        <taxon>Stappiaceae</taxon>
        <taxon>Pseudovibrio</taxon>
    </lineage>
</organism>
<evidence type="ECO:0000313" key="1">
    <source>
        <dbReference type="EMBL" id="QUS59185.1"/>
    </source>
</evidence>
<keyword evidence="2" id="KW-1185">Reference proteome</keyword>
<dbReference type="RefSeq" id="WP_075699238.1">
    <property type="nucleotide sequence ID" value="NZ_CP074131.1"/>
</dbReference>